<feature type="domain" description="Calcineurin-like phosphoesterase" evidence="1">
    <location>
        <begin position="9"/>
        <end position="170"/>
    </location>
</feature>
<dbReference type="GO" id="GO:0016787">
    <property type="term" value="F:hydrolase activity"/>
    <property type="evidence" value="ECO:0007669"/>
    <property type="project" value="InterPro"/>
</dbReference>
<dbReference type="EMBL" id="BMQL01000016">
    <property type="protein sequence ID" value="GGR14048.1"/>
    <property type="molecule type" value="Genomic_DNA"/>
</dbReference>
<dbReference type="AlphaFoldDB" id="A0A918CAJ4"/>
<sequence length="281" mass="31600">MELHDRRPTVAIPDLNGRYERLLLALEYAPPRDHFVVLLGDMIDEGNGTAQILRDIRQIHAEFGLQVLAGNHEELMINALFGPPGQRHAPDARPRDTDEWRRWMKNGGQGTLDSYRSKKALLDDAEWLRGHAKRWFIRDRWLYSHATRPHVMQRPITEEQLIATGVDLLLWDRPGGTSNLYELREDLIGSVHGHTPQRVPERMVGPDKKPAWFIDLGKTARDIAVHHSEHGVKILKAEPIAPKTPKGSANLSLSGVSLGSTSLFGLLKNRRASNTKTAPGS</sequence>
<organism evidence="2 3">
    <name type="scientific">Deinococcus ruber</name>
    <dbReference type="NCBI Taxonomy" id="1848197"/>
    <lineage>
        <taxon>Bacteria</taxon>
        <taxon>Thermotogati</taxon>
        <taxon>Deinococcota</taxon>
        <taxon>Deinococci</taxon>
        <taxon>Deinococcales</taxon>
        <taxon>Deinococcaceae</taxon>
        <taxon>Deinococcus</taxon>
    </lineage>
</organism>
<gene>
    <name evidence="2" type="ORF">GCM10008957_28600</name>
</gene>
<reference evidence="2" key="2">
    <citation type="submission" date="2020-09" db="EMBL/GenBank/DDBJ databases">
        <authorList>
            <person name="Sun Q."/>
            <person name="Ohkuma M."/>
        </authorList>
    </citation>
    <scope>NUCLEOTIDE SEQUENCE</scope>
    <source>
        <strain evidence="2">JCM 31311</strain>
    </source>
</reference>
<accession>A0A918CAJ4</accession>
<dbReference type="RefSeq" id="WP_189091193.1">
    <property type="nucleotide sequence ID" value="NZ_BMQL01000016.1"/>
</dbReference>
<dbReference type="InterPro" id="IPR004843">
    <property type="entry name" value="Calcineurin-like_PHP"/>
</dbReference>
<dbReference type="Proteomes" id="UP000603865">
    <property type="component" value="Unassembled WGS sequence"/>
</dbReference>
<evidence type="ECO:0000313" key="3">
    <source>
        <dbReference type="Proteomes" id="UP000603865"/>
    </source>
</evidence>
<dbReference type="Pfam" id="PF00149">
    <property type="entry name" value="Metallophos"/>
    <property type="match status" value="1"/>
</dbReference>
<protein>
    <recommendedName>
        <fullName evidence="1">Calcineurin-like phosphoesterase domain-containing protein</fullName>
    </recommendedName>
</protein>
<comment type="caution">
    <text evidence="2">The sequence shown here is derived from an EMBL/GenBank/DDBJ whole genome shotgun (WGS) entry which is preliminary data.</text>
</comment>
<reference evidence="2" key="1">
    <citation type="journal article" date="2014" name="Int. J. Syst. Evol. Microbiol.">
        <title>Complete genome sequence of Corynebacterium casei LMG S-19264T (=DSM 44701T), isolated from a smear-ripened cheese.</title>
        <authorList>
            <consortium name="US DOE Joint Genome Institute (JGI-PGF)"/>
            <person name="Walter F."/>
            <person name="Albersmeier A."/>
            <person name="Kalinowski J."/>
            <person name="Ruckert C."/>
        </authorList>
    </citation>
    <scope>NUCLEOTIDE SEQUENCE</scope>
    <source>
        <strain evidence="2">JCM 31311</strain>
    </source>
</reference>
<keyword evidence="3" id="KW-1185">Reference proteome</keyword>
<dbReference type="Gene3D" id="3.60.21.10">
    <property type="match status" value="1"/>
</dbReference>
<dbReference type="InterPro" id="IPR029052">
    <property type="entry name" value="Metallo-depent_PP-like"/>
</dbReference>
<evidence type="ECO:0000313" key="2">
    <source>
        <dbReference type="EMBL" id="GGR14048.1"/>
    </source>
</evidence>
<proteinExistence type="predicted"/>
<dbReference type="SUPFAM" id="SSF56300">
    <property type="entry name" value="Metallo-dependent phosphatases"/>
    <property type="match status" value="1"/>
</dbReference>
<evidence type="ECO:0000259" key="1">
    <source>
        <dbReference type="Pfam" id="PF00149"/>
    </source>
</evidence>
<name>A0A918CAJ4_9DEIO</name>